<keyword evidence="1" id="KW-0805">Transcription regulation</keyword>
<feature type="domain" description="Fork-head" evidence="7">
    <location>
        <begin position="227"/>
        <end position="319"/>
    </location>
</feature>
<dbReference type="InterPro" id="IPR030456">
    <property type="entry name" value="TF_fork_head_CS_2"/>
</dbReference>
<feature type="compositionally biased region" description="Basic and acidic residues" evidence="6">
    <location>
        <begin position="652"/>
        <end position="675"/>
    </location>
</feature>
<evidence type="ECO:0000259" key="7">
    <source>
        <dbReference type="PROSITE" id="PS50039"/>
    </source>
</evidence>
<feature type="compositionally biased region" description="Basic and acidic residues" evidence="6">
    <location>
        <begin position="689"/>
        <end position="714"/>
    </location>
</feature>
<dbReference type="PROSITE" id="PS00658">
    <property type="entry name" value="FORK_HEAD_2"/>
    <property type="match status" value="1"/>
</dbReference>
<feature type="compositionally biased region" description="Basic and acidic residues" evidence="6">
    <location>
        <begin position="561"/>
        <end position="573"/>
    </location>
</feature>
<dbReference type="Gene3D" id="1.10.10.10">
    <property type="entry name" value="Winged helix-like DNA-binding domain superfamily/Winged helix DNA-binding domain"/>
    <property type="match status" value="1"/>
</dbReference>
<evidence type="ECO:0000313" key="9">
    <source>
        <dbReference type="Proteomes" id="UP001432216"/>
    </source>
</evidence>
<gene>
    <name evidence="8" type="ORF">IAS62_003708</name>
</gene>
<dbReference type="PRINTS" id="PR00053">
    <property type="entry name" value="FORKHEAD"/>
</dbReference>
<proteinExistence type="predicted"/>
<evidence type="ECO:0000256" key="1">
    <source>
        <dbReference type="ARBA" id="ARBA00023015"/>
    </source>
</evidence>
<name>A0ABZ2AV14_9TREE</name>
<sequence length="759" mass="84415">MLQHSSTNPVHALVSTAMTTFTPGVSPTSCPAISSPHPLLSPVSPDPLTISPDKHAAKHDISMCAAQPNYWRVDSHDQHDQDHQMADEDYDADYVPAKEDGQPRICPSSPSQAPLPSQVQPPLILHCPSDPTVQALGIAASGNAIDPYPLEFQFTYSDLFRSRNSARGRCDLHDVDVDANDEDEKENGKQMTMSEAVWRKWEQVDGLAKCAGGLFRYAYDRDGNDYRPDMTHVQAIRLVIAASPRKMMTLAQIYQAIEERWPWYKAAGSSWKNSVRHNLSLNDCFINAERPTHEGGSGKGGYWKVNDKPTGKTARKLKRSLSTELKNEMKNDGTEADGGGGGEGLLHPHPYPQLEPNSHANTNAHAHLQPPSYFPSSFSPLHSHPHTHTQTHMQKHPPRHNTNELHTTEMLWDSPAQSVRPIKRYRLSLPPPFTGSGSGSGVVSAPYQPSTQLYPYEHVLLHEHVHEHSHGRAEPLLANGFTRSPYPSSFTHLPVFDRTALLFSDIPLSARISAQAQAQSRGELSHAPELLNRESYEDGQRDRERRVKNSVSPTDVQVLRQEQERGTEREEQHSIPSVDPSRVDPPSACSASAPTSVSAPFSESVTASTSMASKNRFPSDWASHHTRAAKIGTKGFWKWDLFGTGRGGACGEGERMRKREREREREREKEQERGHGGYYNPYPTPQTSHEIEHDVDHNHHGQNQKPEHGAKDISRSLSPPPQQGRRKMRGRKDAEDSNELQRAADGVELLALAAAKIQG</sequence>
<feature type="compositionally biased region" description="Polar residues" evidence="6">
    <location>
        <begin position="355"/>
        <end position="364"/>
    </location>
</feature>
<dbReference type="InterPro" id="IPR036390">
    <property type="entry name" value="WH_DNA-bd_sf"/>
</dbReference>
<evidence type="ECO:0000256" key="6">
    <source>
        <dbReference type="SAM" id="MobiDB-lite"/>
    </source>
</evidence>
<dbReference type="SMART" id="SM00339">
    <property type="entry name" value="FH"/>
    <property type="match status" value="1"/>
</dbReference>
<feature type="region of interest" description="Disordered" evidence="6">
    <location>
        <begin position="24"/>
        <end position="44"/>
    </location>
</feature>
<dbReference type="GeneID" id="89990480"/>
<feature type="DNA-binding region" description="Fork-head" evidence="5">
    <location>
        <begin position="227"/>
        <end position="319"/>
    </location>
</feature>
<accession>A0ABZ2AV14</accession>
<dbReference type="InterPro" id="IPR001766">
    <property type="entry name" value="Fork_head_dom"/>
</dbReference>
<dbReference type="InterPro" id="IPR036388">
    <property type="entry name" value="WH-like_DNA-bd_sf"/>
</dbReference>
<feature type="region of interest" description="Disordered" evidence="6">
    <location>
        <begin position="293"/>
        <end position="367"/>
    </location>
</feature>
<dbReference type="PROSITE" id="PS50039">
    <property type="entry name" value="FORK_HEAD_3"/>
    <property type="match status" value="1"/>
</dbReference>
<feature type="compositionally biased region" description="Low complexity" evidence="6">
    <location>
        <begin position="34"/>
        <end position="44"/>
    </location>
</feature>
<comment type="subcellular location">
    <subcellularLocation>
        <location evidence="5">Nucleus</location>
    </subcellularLocation>
</comment>
<reference evidence="8 9" key="1">
    <citation type="submission" date="2024-01" db="EMBL/GenBank/DDBJ databases">
        <title>Comparative genomics of Cryptococcus and Kwoniella reveals pathogenesis evolution and contrasting modes of karyotype evolution via chromosome fusion or intercentromeric recombination.</title>
        <authorList>
            <person name="Coelho M.A."/>
            <person name="David-Palma M."/>
            <person name="Shea T."/>
            <person name="Bowers K."/>
            <person name="McGinley-Smith S."/>
            <person name="Mohammad A.W."/>
            <person name="Gnirke A."/>
            <person name="Yurkov A.M."/>
            <person name="Nowrousian M."/>
            <person name="Sun S."/>
            <person name="Cuomo C.A."/>
            <person name="Heitman J."/>
        </authorList>
    </citation>
    <scope>NUCLEOTIDE SEQUENCE [LARGE SCALE GENOMIC DNA]</scope>
    <source>
        <strain evidence="8 9">7685027</strain>
    </source>
</reference>
<keyword evidence="3" id="KW-0804">Transcription</keyword>
<dbReference type="PANTHER" id="PTHR46078:SF2">
    <property type="entry name" value="FORK-HEAD DOMAIN-CONTAINING PROTEIN"/>
    <property type="match status" value="1"/>
</dbReference>
<feature type="compositionally biased region" description="Low complexity" evidence="6">
    <location>
        <begin position="574"/>
        <end position="602"/>
    </location>
</feature>
<keyword evidence="2 5" id="KW-0238">DNA-binding</keyword>
<evidence type="ECO:0000256" key="4">
    <source>
        <dbReference type="ARBA" id="ARBA00023242"/>
    </source>
</evidence>
<feature type="compositionally biased region" description="Polar residues" evidence="6">
    <location>
        <begin position="603"/>
        <end position="613"/>
    </location>
</feature>
<dbReference type="CDD" id="cd00059">
    <property type="entry name" value="FH_FOX"/>
    <property type="match status" value="1"/>
</dbReference>
<feature type="compositionally biased region" description="Basic and acidic residues" evidence="6">
    <location>
        <begin position="523"/>
        <end position="547"/>
    </location>
</feature>
<feature type="region of interest" description="Disordered" evidence="6">
    <location>
        <begin position="519"/>
        <end position="618"/>
    </location>
</feature>
<dbReference type="RefSeq" id="XP_064721617.1">
    <property type="nucleotide sequence ID" value="XM_064865545.1"/>
</dbReference>
<evidence type="ECO:0000256" key="3">
    <source>
        <dbReference type="ARBA" id="ARBA00023163"/>
    </source>
</evidence>
<dbReference type="PANTHER" id="PTHR46078">
    <property type="entry name" value="FORKHEAD BOX PROTEIN J2 FAMILY MEMBER"/>
    <property type="match status" value="1"/>
</dbReference>
<keyword evidence="4 5" id="KW-0539">Nucleus</keyword>
<evidence type="ECO:0000313" key="8">
    <source>
        <dbReference type="EMBL" id="WVO22378.1"/>
    </source>
</evidence>
<dbReference type="SUPFAM" id="SSF46785">
    <property type="entry name" value="Winged helix' DNA-binding domain"/>
    <property type="match status" value="1"/>
</dbReference>
<evidence type="ECO:0000256" key="5">
    <source>
        <dbReference type="PROSITE-ProRule" id="PRU00089"/>
    </source>
</evidence>
<dbReference type="EMBL" id="CP143810">
    <property type="protein sequence ID" value="WVO22378.1"/>
    <property type="molecule type" value="Genomic_DNA"/>
</dbReference>
<protein>
    <recommendedName>
        <fullName evidence="7">Fork-head domain-containing protein</fullName>
    </recommendedName>
</protein>
<dbReference type="Pfam" id="PF00250">
    <property type="entry name" value="Forkhead"/>
    <property type="match status" value="1"/>
</dbReference>
<dbReference type="Proteomes" id="UP001432216">
    <property type="component" value="Chromosome 5"/>
</dbReference>
<organism evidence="8 9">
    <name type="scientific">Cryptococcus decagattii</name>
    <dbReference type="NCBI Taxonomy" id="1859122"/>
    <lineage>
        <taxon>Eukaryota</taxon>
        <taxon>Fungi</taxon>
        <taxon>Dikarya</taxon>
        <taxon>Basidiomycota</taxon>
        <taxon>Agaricomycotina</taxon>
        <taxon>Tremellomycetes</taxon>
        <taxon>Tremellales</taxon>
        <taxon>Cryptococcaceae</taxon>
        <taxon>Cryptococcus</taxon>
        <taxon>Cryptococcus gattii species complex</taxon>
    </lineage>
</organism>
<dbReference type="InterPro" id="IPR045912">
    <property type="entry name" value="FOXJ2/3-like"/>
</dbReference>
<feature type="region of interest" description="Disordered" evidence="6">
    <location>
        <begin position="647"/>
        <end position="746"/>
    </location>
</feature>
<keyword evidence="9" id="KW-1185">Reference proteome</keyword>
<evidence type="ECO:0000256" key="2">
    <source>
        <dbReference type="ARBA" id="ARBA00023125"/>
    </source>
</evidence>